<protein>
    <submittedName>
        <fullName evidence="2">DUF983 domain-containing protein</fullName>
    </submittedName>
</protein>
<feature type="transmembrane region" description="Helical" evidence="1">
    <location>
        <begin position="88"/>
        <end position="107"/>
    </location>
</feature>
<proteinExistence type="predicted"/>
<dbReference type="RefSeq" id="WP_350413263.1">
    <property type="nucleotide sequence ID" value="NZ_JBEOKT010000014.1"/>
</dbReference>
<evidence type="ECO:0000256" key="1">
    <source>
        <dbReference type="SAM" id="Phobius"/>
    </source>
</evidence>
<dbReference type="EMBL" id="JBEOKT010000014">
    <property type="protein sequence ID" value="MER2998814.1"/>
    <property type="molecule type" value="Genomic_DNA"/>
</dbReference>
<dbReference type="InterPro" id="IPR009325">
    <property type="entry name" value="DUF983"/>
</dbReference>
<sequence length="131" mass="15100">MAWKDSAFYSILNTKCPRCHEGDMFPKGSMLNYRKFSKMNEQCSCCGQHFEPEPGYYYGAMFVSYAFSTAIFIGVWVLLSLFTEDVTLTMMLIALIIAVIIFLPLTFQLSRSIWIHFFIRYKGPCTPQASK</sequence>
<name>A0ABV1RWR1_9BACT</name>
<gene>
    <name evidence="2" type="ORF">ABS362_14770</name>
</gene>
<accession>A0ABV1RWR1</accession>
<keyword evidence="1" id="KW-0472">Membrane</keyword>
<evidence type="ECO:0000313" key="3">
    <source>
        <dbReference type="Proteomes" id="UP001476807"/>
    </source>
</evidence>
<dbReference type="Proteomes" id="UP001476807">
    <property type="component" value="Unassembled WGS sequence"/>
</dbReference>
<keyword evidence="1" id="KW-1133">Transmembrane helix</keyword>
<keyword evidence="1" id="KW-0812">Transmembrane</keyword>
<comment type="caution">
    <text evidence="2">The sequence shown here is derived from an EMBL/GenBank/DDBJ whole genome shotgun (WGS) entry which is preliminary data.</text>
</comment>
<keyword evidence="3" id="KW-1185">Reference proteome</keyword>
<dbReference type="Pfam" id="PF06170">
    <property type="entry name" value="DUF983"/>
    <property type="match status" value="1"/>
</dbReference>
<organism evidence="2 3">
    <name type="scientific">Pontibacter populi</name>
    <dbReference type="NCBI Taxonomy" id="890055"/>
    <lineage>
        <taxon>Bacteria</taxon>
        <taxon>Pseudomonadati</taxon>
        <taxon>Bacteroidota</taxon>
        <taxon>Cytophagia</taxon>
        <taxon>Cytophagales</taxon>
        <taxon>Hymenobacteraceae</taxon>
        <taxon>Pontibacter</taxon>
    </lineage>
</organism>
<reference evidence="2 3" key="1">
    <citation type="submission" date="2024-06" db="EMBL/GenBank/DDBJ databases">
        <title>Pontibacter populi HYL7-15.</title>
        <authorList>
            <person name="Kim M.K."/>
        </authorList>
    </citation>
    <scope>NUCLEOTIDE SEQUENCE [LARGE SCALE GENOMIC DNA]</scope>
    <source>
        <strain evidence="2 3">HYL7-15</strain>
    </source>
</reference>
<feature type="transmembrane region" description="Helical" evidence="1">
    <location>
        <begin position="56"/>
        <end position="82"/>
    </location>
</feature>
<evidence type="ECO:0000313" key="2">
    <source>
        <dbReference type="EMBL" id="MER2998814.1"/>
    </source>
</evidence>